<comment type="similarity">
    <text evidence="1">Belongs to the short-chain dehydrogenases/reductases (SDR) family.</text>
</comment>
<dbReference type="PROSITE" id="PS00061">
    <property type="entry name" value="ADH_SHORT"/>
    <property type="match status" value="1"/>
</dbReference>
<dbReference type="NCBIfam" id="NF005559">
    <property type="entry name" value="PRK07231.1"/>
    <property type="match status" value="1"/>
</dbReference>
<dbReference type="Pfam" id="PF13561">
    <property type="entry name" value="adh_short_C2"/>
    <property type="match status" value="1"/>
</dbReference>
<dbReference type="InterPro" id="IPR002347">
    <property type="entry name" value="SDR_fam"/>
</dbReference>
<sequence>MVSTPDGTGRFAGQVVAITGAGGALARATAVRLAAEGAKLALFDRDTEKLAETAALCPGALTVPGDVTSAADMAAFAEATQAAFGPAHKLVAAAGILGKAGPAIEMEEEMWDRVFAINVKGAWLAARAFIPQIRTHGAGAVVLFSSTAGVMGSPTLSAYSASKGAVSLLTRSLALNHAAENIRVNCVCPGTIDSPMSDSSFDMAGTGAARDAREAMMLAKIPMGRFGLPAEVADAVLYLLSDSAAYTSGVALPVDGARLA</sequence>
<dbReference type="EMBL" id="CP040818">
    <property type="protein sequence ID" value="QDL93534.1"/>
    <property type="molecule type" value="Genomic_DNA"/>
</dbReference>
<keyword evidence="2 5" id="KW-0560">Oxidoreductase</keyword>
<dbReference type="Gene3D" id="3.40.50.720">
    <property type="entry name" value="NAD(P)-binding Rossmann-like Domain"/>
    <property type="match status" value="1"/>
</dbReference>
<dbReference type="PANTHER" id="PTHR24321">
    <property type="entry name" value="DEHYDROGENASES, SHORT CHAIN"/>
    <property type="match status" value="1"/>
</dbReference>
<dbReference type="InterPro" id="IPR036291">
    <property type="entry name" value="NAD(P)-bd_dom_sf"/>
</dbReference>
<feature type="domain" description="Ketoreductase" evidence="4">
    <location>
        <begin position="14"/>
        <end position="185"/>
    </location>
</feature>
<evidence type="ECO:0000256" key="1">
    <source>
        <dbReference type="ARBA" id="ARBA00006484"/>
    </source>
</evidence>
<keyword evidence="6" id="KW-1185">Reference proteome</keyword>
<proteinExistence type="inferred from homology"/>
<dbReference type="Proteomes" id="UP000305888">
    <property type="component" value="Chromosome"/>
</dbReference>
<gene>
    <name evidence="5" type="ORF">FDP22_01210</name>
</gene>
<dbReference type="InterPro" id="IPR057326">
    <property type="entry name" value="KR_dom"/>
</dbReference>
<dbReference type="SUPFAM" id="SSF51735">
    <property type="entry name" value="NAD(P)-binding Rossmann-fold domains"/>
    <property type="match status" value="1"/>
</dbReference>
<dbReference type="OrthoDB" id="20590at2"/>
<evidence type="ECO:0000313" key="6">
    <source>
        <dbReference type="Proteomes" id="UP000305888"/>
    </source>
</evidence>
<accession>A0A5B8G0H8</accession>
<dbReference type="GO" id="GO:0047936">
    <property type="term" value="F:glucose 1-dehydrogenase [NAD(P)+] activity"/>
    <property type="evidence" value="ECO:0007669"/>
    <property type="project" value="UniProtKB-EC"/>
</dbReference>
<dbReference type="KEGG" id="ppru:FDP22_01210"/>
<evidence type="ECO:0000313" key="5">
    <source>
        <dbReference type="EMBL" id="QDL93534.1"/>
    </source>
</evidence>
<dbReference type="CDD" id="cd05233">
    <property type="entry name" value="SDR_c"/>
    <property type="match status" value="1"/>
</dbReference>
<dbReference type="InterPro" id="IPR020904">
    <property type="entry name" value="Sc_DH/Rdtase_CS"/>
</dbReference>
<dbReference type="PRINTS" id="PR00081">
    <property type="entry name" value="GDHRDH"/>
</dbReference>
<dbReference type="AlphaFoldDB" id="A0A5B8G0H8"/>
<keyword evidence="3" id="KW-0520">NAD</keyword>
<organism evidence="5 6">
    <name type="scientific">Paroceanicella profunda</name>
    <dbReference type="NCBI Taxonomy" id="2579971"/>
    <lineage>
        <taxon>Bacteria</taxon>
        <taxon>Pseudomonadati</taxon>
        <taxon>Pseudomonadota</taxon>
        <taxon>Alphaproteobacteria</taxon>
        <taxon>Rhodobacterales</taxon>
        <taxon>Paracoccaceae</taxon>
        <taxon>Paroceanicella</taxon>
    </lineage>
</organism>
<dbReference type="PANTHER" id="PTHR24321:SF8">
    <property type="entry name" value="ESTRADIOL 17-BETA-DEHYDROGENASE 8-RELATED"/>
    <property type="match status" value="1"/>
</dbReference>
<evidence type="ECO:0000259" key="4">
    <source>
        <dbReference type="SMART" id="SM00822"/>
    </source>
</evidence>
<name>A0A5B8G0H8_9RHOB</name>
<evidence type="ECO:0000256" key="3">
    <source>
        <dbReference type="ARBA" id="ARBA00023027"/>
    </source>
</evidence>
<evidence type="ECO:0000256" key="2">
    <source>
        <dbReference type="ARBA" id="ARBA00023002"/>
    </source>
</evidence>
<reference evidence="5 6" key="1">
    <citation type="submission" date="2019-06" db="EMBL/GenBank/DDBJ databases">
        <title>Genome sequence of Rhodobacteraceae bacterium D4M1.</title>
        <authorList>
            <person name="Cao J."/>
        </authorList>
    </citation>
    <scope>NUCLEOTIDE SEQUENCE [LARGE SCALE GENOMIC DNA]</scope>
    <source>
        <strain evidence="5 6">D4M1</strain>
    </source>
</reference>
<dbReference type="SMART" id="SM00822">
    <property type="entry name" value="PKS_KR"/>
    <property type="match status" value="1"/>
</dbReference>
<protein>
    <submittedName>
        <fullName evidence="5">Glucose 1-dehydrogenase</fullName>
        <ecNumber evidence="5">1.1.1.47</ecNumber>
    </submittedName>
</protein>
<dbReference type="EC" id="1.1.1.47" evidence="5"/>
<dbReference type="FunFam" id="3.40.50.720:FF:000084">
    <property type="entry name" value="Short-chain dehydrogenase reductase"/>
    <property type="match status" value="1"/>
</dbReference>